<name>A0A9X7JQ63_9ACTN</name>
<dbReference type="AlphaFoldDB" id="A0A9X7JQ63"/>
<sequence length="69" mass="7543">MAGRTDDLLGAGLTRRGRRFGGCCAFLKSYVPVPCGVHASCRQQESCHLREPCRPQEPAREPGQALLCQ</sequence>
<comment type="caution">
    <text evidence="1">The sequence shown here is derived from an EMBL/GenBank/DDBJ whole genome shotgun (WGS) entry which is preliminary data.</text>
</comment>
<dbReference type="Proteomes" id="UP000242427">
    <property type="component" value="Unassembled WGS sequence"/>
</dbReference>
<accession>A0A9X7JQ63</accession>
<proteinExistence type="predicted"/>
<evidence type="ECO:0000313" key="1">
    <source>
        <dbReference type="EMBL" id="PSJ27762.1"/>
    </source>
</evidence>
<protein>
    <submittedName>
        <fullName evidence="1">Uncharacterized protein</fullName>
    </submittedName>
</protein>
<organism evidence="1 2">
    <name type="scientific">Streptosporangium nondiastaticum</name>
    <dbReference type="NCBI Taxonomy" id="35764"/>
    <lineage>
        <taxon>Bacteria</taxon>
        <taxon>Bacillati</taxon>
        <taxon>Actinomycetota</taxon>
        <taxon>Actinomycetes</taxon>
        <taxon>Streptosporangiales</taxon>
        <taxon>Streptosporangiaceae</taxon>
        <taxon>Streptosporangium</taxon>
    </lineage>
</organism>
<evidence type="ECO:0000313" key="2">
    <source>
        <dbReference type="Proteomes" id="UP000242427"/>
    </source>
</evidence>
<reference evidence="1 2" key="1">
    <citation type="submission" date="2018-03" db="EMBL/GenBank/DDBJ databases">
        <title>Chitinolytic properties of Streptosporangium nondiastaticum TBG75A20.</title>
        <authorList>
            <person name="Gayathri V."/>
            <person name="Shiburaj S."/>
        </authorList>
    </citation>
    <scope>NUCLEOTIDE SEQUENCE [LARGE SCALE GENOMIC DNA]</scope>
    <source>
        <strain evidence="1 2">TBG75A20</strain>
    </source>
</reference>
<keyword evidence="2" id="KW-1185">Reference proteome</keyword>
<dbReference type="EMBL" id="PXWG01000036">
    <property type="protein sequence ID" value="PSJ27762.1"/>
    <property type="molecule type" value="Genomic_DNA"/>
</dbReference>
<gene>
    <name evidence="1" type="ORF">B7P34_16070</name>
</gene>